<keyword evidence="8" id="KW-1185">Reference proteome</keyword>
<name>A0ABQ2CH59_9MICC</name>
<comment type="subcellular location">
    <subcellularLocation>
        <location evidence="1">Cell membrane</location>
        <topology evidence="1">Multi-pass membrane protein</topology>
    </subcellularLocation>
</comment>
<dbReference type="Proteomes" id="UP000658754">
    <property type="component" value="Unassembled WGS sequence"/>
</dbReference>
<evidence type="ECO:0000313" key="7">
    <source>
        <dbReference type="EMBL" id="GGI87148.1"/>
    </source>
</evidence>
<dbReference type="PANTHER" id="PTHR30086:SF20">
    <property type="entry name" value="ARGININE EXPORTER PROTEIN ARGO-RELATED"/>
    <property type="match status" value="1"/>
</dbReference>
<evidence type="ECO:0000256" key="2">
    <source>
        <dbReference type="ARBA" id="ARBA00022475"/>
    </source>
</evidence>
<protein>
    <submittedName>
        <fullName evidence="7">Amino acid transporter LysE</fullName>
    </submittedName>
</protein>
<gene>
    <name evidence="7" type="ORF">GCM10007175_25500</name>
</gene>
<evidence type="ECO:0000256" key="6">
    <source>
        <dbReference type="SAM" id="Phobius"/>
    </source>
</evidence>
<dbReference type="InterPro" id="IPR001123">
    <property type="entry name" value="LeuE-type"/>
</dbReference>
<keyword evidence="4 6" id="KW-1133">Transmembrane helix</keyword>
<feature type="transmembrane region" description="Helical" evidence="6">
    <location>
        <begin position="33"/>
        <end position="53"/>
    </location>
</feature>
<keyword evidence="3 6" id="KW-0812">Transmembrane</keyword>
<evidence type="ECO:0000256" key="5">
    <source>
        <dbReference type="ARBA" id="ARBA00023136"/>
    </source>
</evidence>
<sequence length="274" mass="27897">MGLRTTPPPEARRSAAIPARPARKAVPVDTSNYLALLGVAVILAITPGPDTLLTLQYALRRRSAGIFVAVGSASGIFMWAGLVAAGVAAFLRDSPVAFHTLRVLGGAYLFYLGYRALTTHTRARMAARKSVAAGSVAGSQGPRATTLLAVGPGDASADTPAGDLQPGGGIPTRWSAFGAGVLCCLTNPKTGLFFLALIPQFSPTGAGPLYVVAVVGGTVAAVIGSYLAVVALGAHTAGTWLNRPAVTQWIHCISGVVFIALGLTTSIPVVTALL</sequence>
<evidence type="ECO:0000256" key="3">
    <source>
        <dbReference type="ARBA" id="ARBA00022692"/>
    </source>
</evidence>
<keyword evidence="5 6" id="KW-0472">Membrane</keyword>
<dbReference type="Pfam" id="PF01810">
    <property type="entry name" value="LysE"/>
    <property type="match status" value="1"/>
</dbReference>
<evidence type="ECO:0000256" key="1">
    <source>
        <dbReference type="ARBA" id="ARBA00004651"/>
    </source>
</evidence>
<keyword evidence="2" id="KW-1003">Cell membrane</keyword>
<feature type="transmembrane region" description="Helical" evidence="6">
    <location>
        <begin position="65"/>
        <end position="90"/>
    </location>
</feature>
<feature type="transmembrane region" description="Helical" evidence="6">
    <location>
        <begin position="246"/>
        <end position="273"/>
    </location>
</feature>
<dbReference type="EMBL" id="BMKV01000004">
    <property type="protein sequence ID" value="GGI87148.1"/>
    <property type="molecule type" value="Genomic_DNA"/>
</dbReference>
<organism evidence="7 8">
    <name type="scientific">Pseudarthrobacter scleromae</name>
    <dbReference type="NCBI Taxonomy" id="158897"/>
    <lineage>
        <taxon>Bacteria</taxon>
        <taxon>Bacillati</taxon>
        <taxon>Actinomycetota</taxon>
        <taxon>Actinomycetes</taxon>
        <taxon>Micrococcales</taxon>
        <taxon>Micrococcaceae</taxon>
        <taxon>Pseudarthrobacter</taxon>
    </lineage>
</organism>
<feature type="transmembrane region" description="Helical" evidence="6">
    <location>
        <begin position="209"/>
        <end position="234"/>
    </location>
</feature>
<comment type="caution">
    <text evidence="7">The sequence shown here is derived from an EMBL/GenBank/DDBJ whole genome shotgun (WGS) entry which is preliminary data.</text>
</comment>
<feature type="transmembrane region" description="Helical" evidence="6">
    <location>
        <begin position="96"/>
        <end position="114"/>
    </location>
</feature>
<accession>A0ABQ2CH59</accession>
<dbReference type="PANTHER" id="PTHR30086">
    <property type="entry name" value="ARGININE EXPORTER PROTEIN ARGO"/>
    <property type="match status" value="1"/>
</dbReference>
<reference evidence="8" key="1">
    <citation type="journal article" date="2019" name="Int. J. Syst. Evol. Microbiol.">
        <title>The Global Catalogue of Microorganisms (GCM) 10K type strain sequencing project: providing services to taxonomists for standard genome sequencing and annotation.</title>
        <authorList>
            <consortium name="The Broad Institute Genomics Platform"/>
            <consortium name="The Broad Institute Genome Sequencing Center for Infectious Disease"/>
            <person name="Wu L."/>
            <person name="Ma J."/>
        </authorList>
    </citation>
    <scope>NUCLEOTIDE SEQUENCE [LARGE SCALE GENOMIC DNA]</scope>
    <source>
        <strain evidence="8">CGMCC 1.3601</strain>
    </source>
</reference>
<proteinExistence type="predicted"/>
<evidence type="ECO:0000313" key="8">
    <source>
        <dbReference type="Proteomes" id="UP000658754"/>
    </source>
</evidence>
<evidence type="ECO:0000256" key="4">
    <source>
        <dbReference type="ARBA" id="ARBA00022989"/>
    </source>
</evidence>